<dbReference type="HAMAP" id="MF_01665">
    <property type="entry name" value="HemeA_synth_type2"/>
    <property type="match status" value="1"/>
</dbReference>
<dbReference type="GO" id="GO:0006784">
    <property type="term" value="P:heme A biosynthetic process"/>
    <property type="evidence" value="ECO:0007669"/>
    <property type="project" value="InterPro"/>
</dbReference>
<keyword evidence="6" id="KW-0560">Oxidoreductase</keyword>
<evidence type="ECO:0000256" key="10">
    <source>
        <dbReference type="ARBA" id="ARBA00044501"/>
    </source>
</evidence>
<evidence type="ECO:0000256" key="3">
    <source>
        <dbReference type="ARBA" id="ARBA00022692"/>
    </source>
</evidence>
<feature type="transmembrane region" description="Helical" evidence="12">
    <location>
        <begin position="212"/>
        <end position="229"/>
    </location>
</feature>
<feature type="transmembrane region" description="Helical" evidence="12">
    <location>
        <begin position="289"/>
        <end position="310"/>
    </location>
</feature>
<keyword evidence="4" id="KW-0479">Metal-binding</keyword>
<sequence length="724" mass="82173">MSAAVFLCRRTPLCCRKYILNLGKNQTQIDFTGRTVISHYKNTPKVNIFHKQTPFQFLRKWYPWNPKNSRIFGQRVHSTVAARIESSIPLNSQKIVGKWLFGCAGMVFGAVILGGVTRLTESGLSMVDWKLLKDMKPPSSQEEWIAEFERYKTFPEYKHVSNQREMTLTDFKFIYYMEYAHRMWGRLTGMVFLLPAAYFWRKGWLSAGMKPHVLLLSGLLGFQGFLGWFMVKSGLEEDIDIPRVSQYRLAAHLSSAFLLYVMFLWSGLSHVNSRQMMPKTLQMLRLRKFSFGVTGLVFITAFSGAFVAGLDAGLVYNSWPKMADRWIPSDIAAFSPKWKNVFENPTTVQFNHRWLGQSTAAAIVTLWLVCRKAPLSPRARTAVNCLLAMAFVQIGLGIGTLLTYVETPLAATHQSGSLVLLSFATWLDLKSAADTKFLKKTTAMSELSQFVSIHHSWLSEQDVVDNAEVHDGAEDDSYIQKRDLLETSADNRIIKIDKPNEDQCRFEIQCKLGIGLYEVCICCNVTQFEVYDETEGYLLTRKGSPASNGLLYSTISFKKPRTSISIKCVGITGQFQMKGILLRVEKITKPLSGYGLLNVSTLRDIISELGPETSERARSILNNIETYQKNQQNQIEDMSKNLDKNSSTSPDFDMTRVVSAFGQMLQMKEQTSTEQNTSQTATFSALQNICSEVTNQRNQESMKKDPVDPTFDHCRNLQKYQALF</sequence>
<feature type="transmembrane region" description="Helical" evidence="12">
    <location>
        <begin position="183"/>
        <end position="200"/>
    </location>
</feature>
<comment type="cofactor">
    <cofactor evidence="1">
        <name>heme b</name>
        <dbReference type="ChEBI" id="CHEBI:60344"/>
    </cofactor>
</comment>
<evidence type="ECO:0000256" key="11">
    <source>
        <dbReference type="ARBA" id="ARBA00048044"/>
    </source>
</evidence>
<feature type="transmembrane region" description="Helical" evidence="12">
    <location>
        <begin position="99"/>
        <end position="119"/>
    </location>
</feature>
<keyword evidence="3 12" id="KW-0812">Transmembrane</keyword>
<evidence type="ECO:0000256" key="2">
    <source>
        <dbReference type="ARBA" id="ARBA00004141"/>
    </source>
</evidence>
<comment type="subcellular location">
    <subcellularLocation>
        <location evidence="2">Membrane</location>
        <topology evidence="2">Multi-pass membrane protein</topology>
    </subcellularLocation>
</comment>
<dbReference type="Pfam" id="PF02628">
    <property type="entry name" value="COX15-CtaA"/>
    <property type="match status" value="1"/>
</dbReference>
<gene>
    <name evidence="13" type="ORF">OCTVUL_1B006684</name>
</gene>
<evidence type="ECO:0000256" key="8">
    <source>
        <dbReference type="ARBA" id="ARBA00023133"/>
    </source>
</evidence>
<evidence type="ECO:0000256" key="9">
    <source>
        <dbReference type="ARBA" id="ARBA00023136"/>
    </source>
</evidence>
<evidence type="ECO:0000256" key="4">
    <source>
        <dbReference type="ARBA" id="ARBA00022723"/>
    </source>
</evidence>
<evidence type="ECO:0000313" key="13">
    <source>
        <dbReference type="EMBL" id="CAI9733035.1"/>
    </source>
</evidence>
<keyword evidence="5 12" id="KW-1133">Transmembrane helix</keyword>
<keyword evidence="8" id="KW-0350">Heme biosynthesis</keyword>
<dbReference type="InterPro" id="IPR023754">
    <property type="entry name" value="HemeA_Synthase_type2"/>
</dbReference>
<evidence type="ECO:0000256" key="5">
    <source>
        <dbReference type="ARBA" id="ARBA00022989"/>
    </source>
</evidence>
<keyword evidence="9 12" id="KW-0472">Membrane</keyword>
<dbReference type="AlphaFoldDB" id="A0AA36BEP7"/>
<dbReference type="EMBL" id="OX597827">
    <property type="protein sequence ID" value="CAI9733035.1"/>
    <property type="molecule type" value="Genomic_DNA"/>
</dbReference>
<reference evidence="13" key="1">
    <citation type="submission" date="2023-08" db="EMBL/GenBank/DDBJ databases">
        <authorList>
            <person name="Alioto T."/>
            <person name="Alioto T."/>
            <person name="Gomez Garrido J."/>
        </authorList>
    </citation>
    <scope>NUCLEOTIDE SEQUENCE</scope>
</reference>
<dbReference type="InterPro" id="IPR003780">
    <property type="entry name" value="COX15/CtaA_fam"/>
</dbReference>
<dbReference type="GO" id="GO:0046872">
    <property type="term" value="F:metal ion binding"/>
    <property type="evidence" value="ECO:0007669"/>
    <property type="project" value="UniProtKB-KW"/>
</dbReference>
<dbReference type="GO" id="GO:0120547">
    <property type="term" value="F:heme A synthase activity"/>
    <property type="evidence" value="ECO:0007669"/>
    <property type="project" value="UniProtKB-EC"/>
</dbReference>
<keyword evidence="14" id="KW-1185">Reference proteome</keyword>
<accession>A0AA36BEP7</accession>
<dbReference type="PANTHER" id="PTHR23289:SF2">
    <property type="entry name" value="CYTOCHROME C OXIDASE ASSEMBLY PROTEIN COX15 HOMOLOG"/>
    <property type="match status" value="1"/>
</dbReference>
<keyword evidence="7" id="KW-0408">Iron</keyword>
<comment type="pathway">
    <text evidence="10">Porphyrin-containing compound metabolism; heme A biosynthesis; heme A from heme O: step 1/1.</text>
</comment>
<name>A0AA36BEP7_OCTVU</name>
<feature type="transmembrane region" description="Helical" evidence="12">
    <location>
        <begin position="354"/>
        <end position="370"/>
    </location>
</feature>
<evidence type="ECO:0000256" key="12">
    <source>
        <dbReference type="SAM" id="Phobius"/>
    </source>
</evidence>
<dbReference type="GO" id="GO:0016653">
    <property type="term" value="F:oxidoreductase activity, acting on NAD(P)H, heme protein as acceptor"/>
    <property type="evidence" value="ECO:0007669"/>
    <property type="project" value="TreeGrafter"/>
</dbReference>
<feature type="transmembrane region" description="Helical" evidence="12">
    <location>
        <begin position="382"/>
        <end position="405"/>
    </location>
</feature>
<dbReference type="Proteomes" id="UP001162480">
    <property type="component" value="Chromosome 14"/>
</dbReference>
<protein>
    <submittedName>
        <fullName evidence="13">C oxidase assembly COX15 homolog</fullName>
    </submittedName>
</protein>
<evidence type="ECO:0000256" key="1">
    <source>
        <dbReference type="ARBA" id="ARBA00001970"/>
    </source>
</evidence>
<feature type="transmembrane region" description="Helical" evidence="12">
    <location>
        <begin position="249"/>
        <end position="268"/>
    </location>
</feature>
<organism evidence="13 14">
    <name type="scientific">Octopus vulgaris</name>
    <name type="common">Common octopus</name>
    <dbReference type="NCBI Taxonomy" id="6645"/>
    <lineage>
        <taxon>Eukaryota</taxon>
        <taxon>Metazoa</taxon>
        <taxon>Spiralia</taxon>
        <taxon>Lophotrochozoa</taxon>
        <taxon>Mollusca</taxon>
        <taxon>Cephalopoda</taxon>
        <taxon>Coleoidea</taxon>
        <taxon>Octopodiformes</taxon>
        <taxon>Octopoda</taxon>
        <taxon>Incirrata</taxon>
        <taxon>Octopodidae</taxon>
        <taxon>Octopus</taxon>
    </lineage>
</organism>
<evidence type="ECO:0000256" key="7">
    <source>
        <dbReference type="ARBA" id="ARBA00023004"/>
    </source>
</evidence>
<dbReference type="PANTHER" id="PTHR23289">
    <property type="entry name" value="CYTOCHROME C OXIDASE ASSEMBLY PROTEIN COX15"/>
    <property type="match status" value="1"/>
</dbReference>
<evidence type="ECO:0000256" key="6">
    <source>
        <dbReference type="ARBA" id="ARBA00023002"/>
    </source>
</evidence>
<dbReference type="GO" id="GO:0005743">
    <property type="term" value="C:mitochondrial inner membrane"/>
    <property type="evidence" value="ECO:0007669"/>
    <property type="project" value="TreeGrafter"/>
</dbReference>
<comment type="catalytic activity">
    <reaction evidence="11">
        <text>Fe(II)-heme o + 2 A + H2O = Fe(II)-heme a + 2 AH2</text>
        <dbReference type="Rhea" id="RHEA:63388"/>
        <dbReference type="ChEBI" id="CHEBI:13193"/>
        <dbReference type="ChEBI" id="CHEBI:15377"/>
        <dbReference type="ChEBI" id="CHEBI:17499"/>
        <dbReference type="ChEBI" id="CHEBI:60530"/>
        <dbReference type="ChEBI" id="CHEBI:61715"/>
        <dbReference type="EC" id="1.17.99.9"/>
    </reaction>
    <physiologicalReaction direction="left-to-right" evidence="11">
        <dbReference type="Rhea" id="RHEA:63389"/>
    </physiologicalReaction>
</comment>
<evidence type="ECO:0000313" key="14">
    <source>
        <dbReference type="Proteomes" id="UP001162480"/>
    </source>
</evidence>
<proteinExistence type="inferred from homology"/>